<protein>
    <submittedName>
        <fullName evidence="2">Uncharacterized protein</fullName>
    </submittedName>
</protein>
<evidence type="ECO:0000313" key="2">
    <source>
        <dbReference type="EMBL" id="KAG1900379.1"/>
    </source>
</evidence>
<evidence type="ECO:0000313" key="3">
    <source>
        <dbReference type="Proteomes" id="UP001195769"/>
    </source>
</evidence>
<dbReference type="GeneID" id="64656020"/>
<dbReference type="Proteomes" id="UP001195769">
    <property type="component" value="Unassembled WGS sequence"/>
</dbReference>
<keyword evidence="3" id="KW-1185">Reference proteome</keyword>
<name>A0AAD4E8H9_9AGAM</name>
<keyword evidence="1" id="KW-0812">Transmembrane</keyword>
<proteinExistence type="predicted"/>
<dbReference type="RefSeq" id="XP_041225955.1">
    <property type="nucleotide sequence ID" value="XM_041361722.1"/>
</dbReference>
<dbReference type="AlphaFoldDB" id="A0AAD4E8H9"/>
<organism evidence="2 3">
    <name type="scientific">Suillus fuscotomentosus</name>
    <dbReference type="NCBI Taxonomy" id="1912939"/>
    <lineage>
        <taxon>Eukaryota</taxon>
        <taxon>Fungi</taxon>
        <taxon>Dikarya</taxon>
        <taxon>Basidiomycota</taxon>
        <taxon>Agaricomycotina</taxon>
        <taxon>Agaricomycetes</taxon>
        <taxon>Agaricomycetidae</taxon>
        <taxon>Boletales</taxon>
        <taxon>Suillineae</taxon>
        <taxon>Suillaceae</taxon>
        <taxon>Suillus</taxon>
    </lineage>
</organism>
<comment type="caution">
    <text evidence="2">The sequence shown here is derived from an EMBL/GenBank/DDBJ whole genome shotgun (WGS) entry which is preliminary data.</text>
</comment>
<reference evidence="2" key="1">
    <citation type="journal article" date="2020" name="New Phytol.">
        <title>Comparative genomics reveals dynamic genome evolution in host specialist ectomycorrhizal fungi.</title>
        <authorList>
            <person name="Lofgren L.A."/>
            <person name="Nguyen N.H."/>
            <person name="Vilgalys R."/>
            <person name="Ruytinx J."/>
            <person name="Liao H.L."/>
            <person name="Branco S."/>
            <person name="Kuo A."/>
            <person name="LaButti K."/>
            <person name="Lipzen A."/>
            <person name="Andreopoulos W."/>
            <person name="Pangilinan J."/>
            <person name="Riley R."/>
            <person name="Hundley H."/>
            <person name="Na H."/>
            <person name="Barry K."/>
            <person name="Grigoriev I.V."/>
            <person name="Stajich J.E."/>
            <person name="Kennedy P.G."/>
        </authorList>
    </citation>
    <scope>NUCLEOTIDE SEQUENCE</scope>
    <source>
        <strain evidence="2">FC203</strain>
    </source>
</reference>
<evidence type="ECO:0000256" key="1">
    <source>
        <dbReference type="SAM" id="Phobius"/>
    </source>
</evidence>
<sequence length="104" mass="12028">MASWRPLSLLLWTQTKGWTAAILVIVFLNWSVFTRLELILLCTAFSLREYYSVFKRTAWDQSVIPTYLSMNALEMQSIPDGFQAWHEGRETFTGACQPDQAQMC</sequence>
<keyword evidence="1" id="KW-1133">Transmembrane helix</keyword>
<dbReference type="EMBL" id="JABBWK010000027">
    <property type="protein sequence ID" value="KAG1900379.1"/>
    <property type="molecule type" value="Genomic_DNA"/>
</dbReference>
<keyword evidence="1" id="KW-0472">Membrane</keyword>
<gene>
    <name evidence="2" type="ORF">F5891DRAFT_1033840</name>
</gene>
<accession>A0AAD4E8H9</accession>
<feature type="transmembrane region" description="Helical" evidence="1">
    <location>
        <begin position="20"/>
        <end position="47"/>
    </location>
</feature>